<dbReference type="InterPro" id="IPR009088">
    <property type="entry name" value="TFIIA_b-brl"/>
</dbReference>
<dbReference type="Pfam" id="PF02751">
    <property type="entry name" value="TFIIA_gamma_C"/>
    <property type="match status" value="1"/>
</dbReference>
<name>A0A5J4YRZ1_PORPP</name>
<dbReference type="InterPro" id="IPR015872">
    <property type="entry name" value="TFIIA_gsu_N"/>
</dbReference>
<dbReference type="CDD" id="cd10014">
    <property type="entry name" value="TFIIA_gamma_C"/>
    <property type="match status" value="1"/>
</dbReference>
<dbReference type="InterPro" id="IPR009083">
    <property type="entry name" value="TFIIA_a-hlx"/>
</dbReference>
<dbReference type="Gene3D" id="2.30.18.10">
    <property type="entry name" value="Transcription factor IIA (TFIIA), beta-barrel domain"/>
    <property type="match status" value="1"/>
</dbReference>
<comment type="subcellular location">
    <subcellularLocation>
        <location evidence="1 6">Nucleus</location>
    </subcellularLocation>
</comment>
<comment type="caution">
    <text evidence="9">The sequence shown here is derived from an EMBL/GenBank/DDBJ whole genome shotgun (WGS) entry which is preliminary data.</text>
</comment>
<proteinExistence type="inferred from homology"/>
<dbReference type="InterPro" id="IPR015871">
    <property type="entry name" value="TFIIA_gsu_C"/>
</dbReference>
<evidence type="ECO:0000256" key="1">
    <source>
        <dbReference type="ARBA" id="ARBA00004123"/>
    </source>
</evidence>
<protein>
    <recommendedName>
        <fullName evidence="6">Transcription initiation factor IIA subunit 2</fullName>
    </recommendedName>
</protein>
<dbReference type="GO" id="GO:0003743">
    <property type="term" value="F:translation initiation factor activity"/>
    <property type="evidence" value="ECO:0007669"/>
    <property type="project" value="UniProtKB-KW"/>
</dbReference>
<dbReference type="OrthoDB" id="586585at2759"/>
<keyword evidence="10" id="KW-1185">Reference proteome</keyword>
<keyword evidence="3 6" id="KW-0805">Transcription regulation</keyword>
<dbReference type="AlphaFoldDB" id="A0A5J4YRZ1"/>
<dbReference type="InterPro" id="IPR003194">
    <property type="entry name" value="TFIIA_gsu"/>
</dbReference>
<evidence type="ECO:0000256" key="5">
    <source>
        <dbReference type="ARBA" id="ARBA00023242"/>
    </source>
</evidence>
<comment type="function">
    <text evidence="6">TFIIA is a component of the transcription machinery of RNA polymerase II and plays an important role in transcriptional activation.</text>
</comment>
<evidence type="ECO:0000256" key="3">
    <source>
        <dbReference type="ARBA" id="ARBA00023015"/>
    </source>
</evidence>
<dbReference type="PIRSF" id="PIRSF009415">
    <property type="entry name" value="Hum_TFIIA_gamma"/>
    <property type="match status" value="1"/>
</dbReference>
<evidence type="ECO:0000256" key="6">
    <source>
        <dbReference type="PIRNR" id="PIRNR009415"/>
    </source>
</evidence>
<keyword evidence="9" id="KW-0648">Protein biosynthesis</keyword>
<keyword evidence="5 6" id="KW-0539">Nucleus</keyword>
<keyword evidence="4 6" id="KW-0804">Transcription</keyword>
<evidence type="ECO:0000259" key="7">
    <source>
        <dbReference type="Pfam" id="PF02268"/>
    </source>
</evidence>
<dbReference type="Pfam" id="PF02268">
    <property type="entry name" value="TFIIA_gamma_N"/>
    <property type="match status" value="1"/>
</dbReference>
<dbReference type="SUPFAM" id="SSF50784">
    <property type="entry name" value="Transcription factor IIA (TFIIA), beta-barrel domain"/>
    <property type="match status" value="1"/>
</dbReference>
<dbReference type="Gene3D" id="1.10.287.190">
    <property type="entry name" value="Transcription factor IIA gamma subunit, alpha-helical domain"/>
    <property type="match status" value="1"/>
</dbReference>
<feature type="domain" description="Transcription initiation factor IIA gamma subunit N-terminal" evidence="7">
    <location>
        <begin position="7"/>
        <end position="52"/>
    </location>
</feature>
<sequence length="115" mass="12843">MSGQMIYMHYRVSAVGMALDDALDEMVNNAMMTEEQAEMVRSQFDRAISTALATQVRNRATLKGRVNHYRNCDNVWTFFLDSATIKLEAGAEELVIDDKLKIVACDGRPPGAGKR</sequence>
<evidence type="ECO:0000313" key="9">
    <source>
        <dbReference type="EMBL" id="KAA8494068.1"/>
    </source>
</evidence>
<evidence type="ECO:0000313" key="10">
    <source>
        <dbReference type="Proteomes" id="UP000324585"/>
    </source>
</evidence>
<reference evidence="10" key="1">
    <citation type="journal article" date="2019" name="Nat. Commun.">
        <title>Expansion of phycobilisome linker gene families in mesophilic red algae.</title>
        <authorList>
            <person name="Lee J."/>
            <person name="Kim D."/>
            <person name="Bhattacharya D."/>
            <person name="Yoon H.S."/>
        </authorList>
    </citation>
    <scope>NUCLEOTIDE SEQUENCE [LARGE SCALE GENOMIC DNA]</scope>
    <source>
        <strain evidence="10">CCMP 1328</strain>
    </source>
</reference>
<evidence type="ECO:0000259" key="8">
    <source>
        <dbReference type="Pfam" id="PF02751"/>
    </source>
</evidence>
<dbReference type="PANTHER" id="PTHR10966">
    <property type="entry name" value="TRANSCRIPTION INITIATION FACTOR IIA SUBUNIT 2"/>
    <property type="match status" value="1"/>
</dbReference>
<gene>
    <name evidence="9" type="ORF">FVE85_4043</name>
</gene>
<feature type="domain" description="Transcription initiation factor IIA gamma subunit C-terminal" evidence="8">
    <location>
        <begin position="63"/>
        <end position="107"/>
    </location>
</feature>
<dbReference type="GO" id="GO:0006367">
    <property type="term" value="P:transcription initiation at RNA polymerase II promoter"/>
    <property type="evidence" value="ECO:0007669"/>
    <property type="project" value="InterPro"/>
</dbReference>
<dbReference type="Proteomes" id="UP000324585">
    <property type="component" value="Unassembled WGS sequence"/>
</dbReference>
<accession>A0A5J4YRZ1</accession>
<dbReference type="SUPFAM" id="SSF47396">
    <property type="entry name" value="Transcription factor IIA (TFIIA), alpha-helical domain"/>
    <property type="match status" value="1"/>
</dbReference>
<dbReference type="OMA" id="QYYELYR"/>
<dbReference type="EMBL" id="VRMN01000005">
    <property type="protein sequence ID" value="KAA8494068.1"/>
    <property type="molecule type" value="Genomic_DNA"/>
</dbReference>
<comment type="similarity">
    <text evidence="2 6">Belongs to the TFIIA subunit 2 family.</text>
</comment>
<organism evidence="9 10">
    <name type="scientific">Porphyridium purpureum</name>
    <name type="common">Red alga</name>
    <name type="synonym">Porphyridium cruentum</name>
    <dbReference type="NCBI Taxonomy" id="35688"/>
    <lineage>
        <taxon>Eukaryota</taxon>
        <taxon>Rhodophyta</taxon>
        <taxon>Bangiophyceae</taxon>
        <taxon>Porphyridiales</taxon>
        <taxon>Porphyridiaceae</taxon>
        <taxon>Porphyridium</taxon>
    </lineage>
</organism>
<dbReference type="GO" id="GO:0005672">
    <property type="term" value="C:transcription factor TFIIA complex"/>
    <property type="evidence" value="ECO:0007669"/>
    <property type="project" value="InterPro"/>
</dbReference>
<evidence type="ECO:0000256" key="4">
    <source>
        <dbReference type="ARBA" id="ARBA00023163"/>
    </source>
</evidence>
<keyword evidence="9" id="KW-0396">Initiation factor</keyword>
<evidence type="ECO:0000256" key="2">
    <source>
        <dbReference type="ARBA" id="ARBA00007675"/>
    </source>
</evidence>